<dbReference type="InterPro" id="IPR013087">
    <property type="entry name" value="Znf_C2H2_type"/>
</dbReference>
<dbReference type="OrthoDB" id="3437960at2759"/>
<evidence type="ECO:0000313" key="4">
    <source>
        <dbReference type="Proteomes" id="UP001151699"/>
    </source>
</evidence>
<accession>A0A9Q0MKK2</accession>
<evidence type="ECO:0000256" key="1">
    <source>
        <dbReference type="PROSITE-ProRule" id="PRU00042"/>
    </source>
</evidence>
<keyword evidence="1" id="KW-0862">Zinc</keyword>
<dbReference type="SUPFAM" id="SSF57716">
    <property type="entry name" value="Glucocorticoid receptor-like (DNA-binding domain)"/>
    <property type="match status" value="1"/>
</dbReference>
<proteinExistence type="predicted"/>
<name>A0A9Q0MKK2_9DIPT</name>
<keyword evidence="4" id="KW-1185">Reference proteome</keyword>
<keyword evidence="1" id="KW-0863">Zinc-finger</keyword>
<protein>
    <recommendedName>
        <fullName evidence="2">C2H2-type domain-containing protein</fullName>
    </recommendedName>
</protein>
<dbReference type="SMART" id="SM00355">
    <property type="entry name" value="ZnF_C2H2"/>
    <property type="match status" value="2"/>
</dbReference>
<dbReference type="PROSITE" id="PS50157">
    <property type="entry name" value="ZINC_FINGER_C2H2_2"/>
    <property type="match status" value="1"/>
</dbReference>
<dbReference type="GO" id="GO:0008270">
    <property type="term" value="F:zinc ion binding"/>
    <property type="evidence" value="ECO:0007669"/>
    <property type="project" value="UniProtKB-KW"/>
</dbReference>
<dbReference type="Pfam" id="PF07776">
    <property type="entry name" value="zf-AD"/>
    <property type="match status" value="1"/>
</dbReference>
<dbReference type="EMBL" id="WJQU01002440">
    <property type="protein sequence ID" value="KAJ6632852.1"/>
    <property type="molecule type" value="Genomic_DNA"/>
</dbReference>
<dbReference type="SUPFAM" id="SSF57667">
    <property type="entry name" value="beta-beta-alpha zinc fingers"/>
    <property type="match status" value="1"/>
</dbReference>
<dbReference type="InterPro" id="IPR012934">
    <property type="entry name" value="Znf_AD"/>
</dbReference>
<keyword evidence="1" id="KW-0479">Metal-binding</keyword>
<sequence>MFFNDSSFCNPVVHDLNFPEVVKSASGASELQKASDIEEGDNLGQNVCKACAESIMKFYTFRNMYTKSNQKLREMLNQSIVSKSIKQDVFVPHAESIVQASLGVGDSKYKCGKCSAGFSKKLLLKNHVSQVHESVNVDPNRWKCSQCMACFRTRDLKNKHQKECRRLNASTNESMEINESEFIDYNNFEASDYPSGSDANNDDD</sequence>
<dbReference type="InterPro" id="IPR036236">
    <property type="entry name" value="Znf_C2H2_sf"/>
</dbReference>
<feature type="non-terminal residue" evidence="3">
    <location>
        <position position="204"/>
    </location>
</feature>
<dbReference type="SMART" id="SM00868">
    <property type="entry name" value="zf-AD"/>
    <property type="match status" value="1"/>
</dbReference>
<evidence type="ECO:0000259" key="2">
    <source>
        <dbReference type="PROSITE" id="PS50157"/>
    </source>
</evidence>
<gene>
    <name evidence="3" type="ORF">Bhyg_15730</name>
</gene>
<comment type="caution">
    <text evidence="3">The sequence shown here is derived from an EMBL/GenBank/DDBJ whole genome shotgun (WGS) entry which is preliminary data.</text>
</comment>
<organism evidence="3 4">
    <name type="scientific">Pseudolycoriella hygida</name>
    <dbReference type="NCBI Taxonomy" id="35572"/>
    <lineage>
        <taxon>Eukaryota</taxon>
        <taxon>Metazoa</taxon>
        <taxon>Ecdysozoa</taxon>
        <taxon>Arthropoda</taxon>
        <taxon>Hexapoda</taxon>
        <taxon>Insecta</taxon>
        <taxon>Pterygota</taxon>
        <taxon>Neoptera</taxon>
        <taxon>Endopterygota</taxon>
        <taxon>Diptera</taxon>
        <taxon>Nematocera</taxon>
        <taxon>Sciaroidea</taxon>
        <taxon>Sciaridae</taxon>
        <taxon>Pseudolycoriella</taxon>
    </lineage>
</organism>
<dbReference type="Proteomes" id="UP001151699">
    <property type="component" value="Unassembled WGS sequence"/>
</dbReference>
<dbReference type="GO" id="GO:0005634">
    <property type="term" value="C:nucleus"/>
    <property type="evidence" value="ECO:0007669"/>
    <property type="project" value="InterPro"/>
</dbReference>
<dbReference type="Gene3D" id="3.30.160.60">
    <property type="entry name" value="Classic Zinc Finger"/>
    <property type="match status" value="1"/>
</dbReference>
<dbReference type="AlphaFoldDB" id="A0A9Q0MKK2"/>
<feature type="domain" description="C2H2-type" evidence="2">
    <location>
        <begin position="109"/>
        <end position="132"/>
    </location>
</feature>
<reference evidence="3" key="1">
    <citation type="submission" date="2022-07" db="EMBL/GenBank/DDBJ databases">
        <authorList>
            <person name="Trinca V."/>
            <person name="Uliana J.V.C."/>
            <person name="Torres T.T."/>
            <person name="Ward R.J."/>
            <person name="Monesi N."/>
        </authorList>
    </citation>
    <scope>NUCLEOTIDE SEQUENCE</scope>
    <source>
        <strain evidence="3">HSMRA1968</strain>
        <tissue evidence="3">Whole embryos</tissue>
    </source>
</reference>
<dbReference type="PROSITE" id="PS00028">
    <property type="entry name" value="ZINC_FINGER_C2H2_1"/>
    <property type="match status" value="1"/>
</dbReference>
<evidence type="ECO:0000313" key="3">
    <source>
        <dbReference type="EMBL" id="KAJ6632852.1"/>
    </source>
</evidence>